<accession>A0A8J3JC56</accession>
<dbReference type="Proteomes" id="UP000612808">
    <property type="component" value="Unassembled WGS sequence"/>
</dbReference>
<protein>
    <submittedName>
        <fullName evidence="2">Uncharacterized protein</fullName>
    </submittedName>
</protein>
<feature type="transmembrane region" description="Helical" evidence="1">
    <location>
        <begin position="112"/>
        <end position="136"/>
    </location>
</feature>
<sequence length="139" mass="14867">MHPNQMPPQGGAVLNITTTKPFLAWMLAFTPPRLTLNGQESKLTWGQNQVPVPPGRYDLQVHVPYLWKIGQAGMQVDVHPGAQVPVFYAAPWWNFQPGAIAHQPVESPGKTAAIAVNIAAAVLLLLIIICGCAGALSGN</sequence>
<proteinExistence type="predicted"/>
<keyword evidence="1" id="KW-0472">Membrane</keyword>
<organism evidence="2 3">
    <name type="scientific">Actinocatenispora rupis</name>
    <dbReference type="NCBI Taxonomy" id="519421"/>
    <lineage>
        <taxon>Bacteria</taxon>
        <taxon>Bacillati</taxon>
        <taxon>Actinomycetota</taxon>
        <taxon>Actinomycetes</taxon>
        <taxon>Micromonosporales</taxon>
        <taxon>Micromonosporaceae</taxon>
        <taxon>Actinocatenispora</taxon>
    </lineage>
</organism>
<name>A0A8J3JC56_9ACTN</name>
<evidence type="ECO:0000256" key="1">
    <source>
        <dbReference type="SAM" id="Phobius"/>
    </source>
</evidence>
<dbReference type="AlphaFoldDB" id="A0A8J3JC56"/>
<reference evidence="2" key="1">
    <citation type="submission" date="2021-01" db="EMBL/GenBank/DDBJ databases">
        <title>Whole genome shotgun sequence of Actinocatenispora rupis NBRC 107355.</title>
        <authorList>
            <person name="Komaki H."/>
            <person name="Tamura T."/>
        </authorList>
    </citation>
    <scope>NUCLEOTIDE SEQUENCE</scope>
    <source>
        <strain evidence="2">NBRC 107355</strain>
    </source>
</reference>
<keyword evidence="1" id="KW-1133">Transmembrane helix</keyword>
<gene>
    <name evidence="2" type="ORF">Aru02nite_47010</name>
</gene>
<keyword evidence="1" id="KW-0812">Transmembrane</keyword>
<evidence type="ECO:0000313" key="2">
    <source>
        <dbReference type="EMBL" id="GID13812.1"/>
    </source>
</evidence>
<dbReference type="EMBL" id="BOMB01000026">
    <property type="protein sequence ID" value="GID13812.1"/>
    <property type="molecule type" value="Genomic_DNA"/>
</dbReference>
<evidence type="ECO:0000313" key="3">
    <source>
        <dbReference type="Proteomes" id="UP000612808"/>
    </source>
</evidence>
<dbReference type="RefSeq" id="WP_203661155.1">
    <property type="nucleotide sequence ID" value="NZ_BAAAZM010000020.1"/>
</dbReference>
<comment type="caution">
    <text evidence="2">The sequence shown here is derived from an EMBL/GenBank/DDBJ whole genome shotgun (WGS) entry which is preliminary data.</text>
</comment>
<keyword evidence="3" id="KW-1185">Reference proteome</keyword>